<evidence type="ECO:0000256" key="1">
    <source>
        <dbReference type="ARBA" id="ARBA00001936"/>
    </source>
</evidence>
<evidence type="ECO:0000256" key="6">
    <source>
        <dbReference type="PIRSR" id="PIRSR000106-2"/>
    </source>
</evidence>
<reference evidence="12" key="1">
    <citation type="submission" date="2020-05" db="UniProtKB">
        <authorList>
            <consortium name="EnsemblMetazoa"/>
        </authorList>
    </citation>
    <scope>IDENTIFICATION</scope>
    <source>
        <strain evidence="12">BB02</strain>
    </source>
</reference>
<dbReference type="GO" id="GO:0016616">
    <property type="term" value="F:oxidoreductase activity, acting on the CH-OH group of donors, NAD or NADP as acceptor"/>
    <property type="evidence" value="ECO:0007669"/>
    <property type="project" value="InterPro"/>
</dbReference>
<gene>
    <name evidence="12" type="primary">106068111</name>
</gene>
<dbReference type="GO" id="GO:0004470">
    <property type="term" value="F:malic enzyme activity"/>
    <property type="evidence" value="ECO:0007669"/>
    <property type="project" value="InterPro"/>
</dbReference>
<feature type="binding site" evidence="7">
    <location>
        <position position="138"/>
    </location>
    <ligand>
        <name>a divalent metal cation</name>
        <dbReference type="ChEBI" id="CHEBI:60240"/>
    </ligand>
</feature>
<dbReference type="EnsemblMetazoa" id="BGLB031427-RA">
    <property type="protein sequence ID" value="BGLB031427-PA"/>
    <property type="gene ID" value="BGLB031427"/>
</dbReference>
<feature type="domain" description="Malic enzyme N-terminal" evidence="11">
    <location>
        <begin position="19"/>
        <end position="152"/>
    </location>
</feature>
<dbReference type="FunFam" id="3.40.50.720:FF:000095">
    <property type="entry name" value="NADP-dependent malic enzyme"/>
    <property type="match status" value="1"/>
</dbReference>
<protein>
    <recommendedName>
        <fullName evidence="8">Malic enzyme</fullName>
    </recommendedName>
</protein>
<dbReference type="GO" id="GO:0046872">
    <property type="term" value="F:metal ion binding"/>
    <property type="evidence" value="ECO:0007669"/>
    <property type="project" value="UniProtKB-KW"/>
</dbReference>
<dbReference type="InterPro" id="IPR012301">
    <property type="entry name" value="Malic_N_dom"/>
</dbReference>
<dbReference type="CDD" id="cd05311">
    <property type="entry name" value="NAD_bind_2_malic_enz"/>
    <property type="match status" value="1"/>
</dbReference>
<comment type="similarity">
    <text evidence="2 8">Belongs to the malic enzymes family.</text>
</comment>
<evidence type="ECO:0000259" key="10">
    <source>
        <dbReference type="SMART" id="SM00919"/>
    </source>
</evidence>
<evidence type="ECO:0000259" key="11">
    <source>
        <dbReference type="SMART" id="SM01274"/>
    </source>
</evidence>
<dbReference type="InterPro" id="IPR051674">
    <property type="entry name" value="Malate_Decarboxylase"/>
</dbReference>
<dbReference type="FunFam" id="3.40.50.10380:FF:000003">
    <property type="entry name" value="NADP-dependent malic enzyme"/>
    <property type="match status" value="1"/>
</dbReference>
<dbReference type="VEuPathDB" id="VectorBase:BGLB031427"/>
<evidence type="ECO:0000256" key="8">
    <source>
        <dbReference type="RuleBase" id="RU003426"/>
    </source>
</evidence>
<dbReference type="InterPro" id="IPR001891">
    <property type="entry name" value="Malic_OxRdtase"/>
</dbReference>
<feature type="binding site" evidence="6">
    <location>
        <position position="319"/>
    </location>
    <ligand>
        <name>(S)-malate</name>
        <dbReference type="ChEBI" id="CHEBI:15589"/>
    </ligand>
</feature>
<evidence type="ECO:0000256" key="3">
    <source>
        <dbReference type="ARBA" id="ARBA00022723"/>
    </source>
</evidence>
<proteinExistence type="inferred from homology"/>
<feature type="binding site" evidence="7">
    <location>
        <position position="137"/>
    </location>
    <ligand>
        <name>a divalent metal cation</name>
        <dbReference type="ChEBI" id="CHEBI:60240"/>
    </ligand>
</feature>
<dbReference type="InterPro" id="IPR015884">
    <property type="entry name" value="Malic_enzyme_CS"/>
</dbReference>
<evidence type="ECO:0000256" key="2">
    <source>
        <dbReference type="ARBA" id="ARBA00008785"/>
    </source>
</evidence>
<feature type="binding site" evidence="7">
    <location>
        <position position="163"/>
    </location>
    <ligand>
        <name>a divalent metal cation</name>
        <dbReference type="ChEBI" id="CHEBI:60240"/>
    </ligand>
</feature>
<evidence type="ECO:0000256" key="7">
    <source>
        <dbReference type="PIRSR" id="PIRSR000106-3"/>
    </source>
</evidence>
<dbReference type="PANTHER" id="PTHR43237:SF4">
    <property type="entry name" value="NADP-DEPENDENT MALIC ENZYME"/>
    <property type="match status" value="1"/>
</dbReference>
<evidence type="ECO:0000313" key="12">
    <source>
        <dbReference type="EnsemblMetazoa" id="BGLB031427-PA"/>
    </source>
</evidence>
<accession>A0A2C9LI14</accession>
<feature type="active site" description="Proton donor" evidence="5">
    <location>
        <position position="40"/>
    </location>
</feature>
<dbReference type="Pfam" id="PF00390">
    <property type="entry name" value="malic"/>
    <property type="match status" value="1"/>
</dbReference>
<dbReference type="SUPFAM" id="SSF51735">
    <property type="entry name" value="NAD(P)-binding Rossmann-fold domains"/>
    <property type="match status" value="1"/>
</dbReference>
<dbReference type="InterPro" id="IPR036291">
    <property type="entry name" value="NAD(P)-bd_dom_sf"/>
</dbReference>
<evidence type="ECO:0000256" key="4">
    <source>
        <dbReference type="ARBA" id="ARBA00023002"/>
    </source>
</evidence>
<dbReference type="PIRSF" id="PIRSF000106">
    <property type="entry name" value="ME"/>
    <property type="match status" value="1"/>
</dbReference>
<name>A0A2C9LI14_BIOGL</name>
<feature type="region of interest" description="Disordered" evidence="9">
    <location>
        <begin position="1"/>
        <end position="27"/>
    </location>
</feature>
<feature type="binding site" evidence="6">
    <location>
        <position position="288"/>
    </location>
    <ligand>
        <name>(S)-malate</name>
        <dbReference type="ChEBI" id="CHEBI:15589"/>
    </ligand>
</feature>
<evidence type="ECO:0000313" key="13">
    <source>
        <dbReference type="Proteomes" id="UP000076420"/>
    </source>
</evidence>
<dbReference type="SMART" id="SM01274">
    <property type="entry name" value="malic"/>
    <property type="match status" value="1"/>
</dbReference>
<dbReference type="Pfam" id="PF03949">
    <property type="entry name" value="Malic_M"/>
    <property type="match status" value="1"/>
</dbReference>
<dbReference type="AlphaFoldDB" id="A0A2C9LI14"/>
<comment type="cofactor">
    <cofactor evidence="1">
        <name>Mn(2+)</name>
        <dbReference type="ChEBI" id="CHEBI:29035"/>
    </cofactor>
</comment>
<dbReference type="Gene3D" id="3.40.50.10380">
    <property type="entry name" value="Malic enzyme, N-terminal domain"/>
    <property type="match status" value="1"/>
</dbReference>
<dbReference type="SUPFAM" id="SSF53223">
    <property type="entry name" value="Aminoacid dehydrogenase-like, N-terminal domain"/>
    <property type="match status" value="1"/>
</dbReference>
<dbReference type="InterPro" id="IPR045213">
    <property type="entry name" value="Malic_NAD-bd_bact_type"/>
</dbReference>
<dbReference type="PANTHER" id="PTHR43237">
    <property type="entry name" value="NADP-DEPENDENT MALIC ENZYME"/>
    <property type="match status" value="1"/>
</dbReference>
<dbReference type="SMART" id="SM00919">
    <property type="entry name" value="Malic_M"/>
    <property type="match status" value="1"/>
</dbReference>
<dbReference type="InterPro" id="IPR012302">
    <property type="entry name" value="Malic_NAD-bd"/>
</dbReference>
<dbReference type="InterPro" id="IPR046346">
    <property type="entry name" value="Aminoacid_DH-like_N_sf"/>
</dbReference>
<dbReference type="Proteomes" id="UP000076420">
    <property type="component" value="Unassembled WGS sequence"/>
</dbReference>
<dbReference type="PROSITE" id="PS00331">
    <property type="entry name" value="MALIC_ENZYMES"/>
    <property type="match status" value="1"/>
</dbReference>
<organism evidence="12 13">
    <name type="scientific">Biomphalaria glabrata</name>
    <name type="common">Bloodfluke planorb</name>
    <name type="synonym">Freshwater snail</name>
    <dbReference type="NCBI Taxonomy" id="6526"/>
    <lineage>
        <taxon>Eukaryota</taxon>
        <taxon>Metazoa</taxon>
        <taxon>Spiralia</taxon>
        <taxon>Lophotrochozoa</taxon>
        <taxon>Mollusca</taxon>
        <taxon>Gastropoda</taxon>
        <taxon>Heterobranchia</taxon>
        <taxon>Euthyneura</taxon>
        <taxon>Panpulmonata</taxon>
        <taxon>Hygrophila</taxon>
        <taxon>Lymnaeoidea</taxon>
        <taxon>Planorbidae</taxon>
        <taxon>Biomphalaria</taxon>
    </lineage>
</organism>
<keyword evidence="3 7" id="KW-0479">Metal-binding</keyword>
<dbReference type="InterPro" id="IPR037062">
    <property type="entry name" value="Malic_N_dom_sf"/>
</dbReference>
<evidence type="ECO:0000256" key="5">
    <source>
        <dbReference type="PIRSR" id="PIRSR000106-1"/>
    </source>
</evidence>
<dbReference type="Gene3D" id="3.40.50.720">
    <property type="entry name" value="NAD(P)-binding Rossmann-like Domain"/>
    <property type="match status" value="1"/>
</dbReference>
<dbReference type="GO" id="GO:0051287">
    <property type="term" value="F:NAD binding"/>
    <property type="evidence" value="ECO:0007669"/>
    <property type="project" value="InterPro"/>
</dbReference>
<feature type="active site" description="Proton acceptor" evidence="5">
    <location>
        <position position="95"/>
    </location>
</feature>
<comment type="cofactor">
    <cofactor evidence="7">
        <name>Mg(2+)</name>
        <dbReference type="ChEBI" id="CHEBI:18420"/>
    </cofactor>
    <cofactor evidence="7">
        <name>Mn(2+)</name>
        <dbReference type="ChEBI" id="CHEBI:29035"/>
    </cofactor>
    <text evidence="7">Divalent metal cations. Prefers magnesium or manganese.</text>
</comment>
<feature type="domain" description="Malic enzyme NAD-binding" evidence="10">
    <location>
        <begin position="164"/>
        <end position="403"/>
    </location>
</feature>
<evidence type="ECO:0000256" key="9">
    <source>
        <dbReference type="SAM" id="MobiDB-lite"/>
    </source>
</evidence>
<sequence length="443" mass="48180">MTNNIENSALDFHKSGQRPGKISLKPTKPLLTQSDMSMAYSPGVAAPCIEIHKNPEKVYDYTSKGNYVAVITNGTAVLGLGNIGTLAAKPVMEGKAILMKKFADIDAMDIEIDSTDTNELINIIKKISAPWGAINLEDIKSPECFEIEETLKKELDIPVFHDDQHGTAIIVAAGLLNAAEITNRDFTKMKIVINGPGAAGIACGRLLYLMGIDKKNITYCDSTGVLYAGRTENMNKIKKEIALETNARTLSDALNGADVFLGLSTKDALIPDMLKHMNPNPIIFAMANPDPEIKPEIAIDARPDAIIATGRSDYPNQINNVMCFPYIFRGALDVRAKDINNEMKIAAAYAIAKIAKEPIPEEVIQAYSNSNFELKYGPKYIIPSPFDPRLLPNVATAVAEAAIATNVAQNPIENITNYKNKLSQTIDPNIATLTTLYANAKII</sequence>
<dbReference type="STRING" id="6526.A0A2C9LI14"/>
<keyword evidence="4 8" id="KW-0560">Oxidoreductase</keyword>